<dbReference type="EMBL" id="LWDL01000012">
    <property type="protein sequence ID" value="OQW52780.1"/>
    <property type="molecule type" value="Genomic_DNA"/>
</dbReference>
<dbReference type="AlphaFoldDB" id="A0A1W9HZL4"/>
<organism evidence="3 4">
    <name type="scientific">Candidatus Raskinella chloraquaticus</name>
    <dbReference type="NCBI Taxonomy" id="1951219"/>
    <lineage>
        <taxon>Bacteria</taxon>
        <taxon>Pseudomonadati</taxon>
        <taxon>Pseudomonadota</taxon>
        <taxon>Alphaproteobacteria</taxon>
        <taxon>Hyphomicrobiales</taxon>
        <taxon>Phreatobacteraceae</taxon>
        <taxon>Candidatus Raskinella</taxon>
    </lineage>
</organism>
<dbReference type="GO" id="GO:0005737">
    <property type="term" value="C:cytoplasm"/>
    <property type="evidence" value="ECO:0007669"/>
    <property type="project" value="TreeGrafter"/>
</dbReference>
<evidence type="ECO:0000313" key="3">
    <source>
        <dbReference type="EMBL" id="OQW52780.1"/>
    </source>
</evidence>
<accession>A0A1W9HZL4</accession>
<evidence type="ECO:0000313" key="4">
    <source>
        <dbReference type="Proteomes" id="UP000192872"/>
    </source>
</evidence>
<dbReference type="GO" id="GO:0016491">
    <property type="term" value="F:oxidoreductase activity"/>
    <property type="evidence" value="ECO:0007669"/>
    <property type="project" value="UniProtKB-KW"/>
</dbReference>
<dbReference type="Gene3D" id="3.30.9.10">
    <property type="entry name" value="D-Amino Acid Oxidase, subunit A, domain 2"/>
    <property type="match status" value="1"/>
</dbReference>
<gene>
    <name evidence="3" type="ORF">A4S15_07780</name>
</gene>
<reference evidence="3 4" key="1">
    <citation type="journal article" date="2017" name="Water Res.">
        <title>Comammox in drinking water systems.</title>
        <authorList>
            <person name="Wang Y."/>
            <person name="Ma L."/>
            <person name="Mao Y."/>
            <person name="Jiang X."/>
            <person name="Xia Y."/>
            <person name="Yu K."/>
            <person name="Li B."/>
            <person name="Zhang T."/>
        </authorList>
    </citation>
    <scope>NUCLEOTIDE SEQUENCE [LARGE SCALE GENOMIC DNA]</scope>
    <source>
        <strain evidence="3">SG_bin8</strain>
    </source>
</reference>
<dbReference type="PANTHER" id="PTHR13847:SF287">
    <property type="entry name" value="FAD-DEPENDENT OXIDOREDUCTASE DOMAIN-CONTAINING PROTEIN 1"/>
    <property type="match status" value="1"/>
</dbReference>
<dbReference type="InterPro" id="IPR036188">
    <property type="entry name" value="FAD/NAD-bd_sf"/>
</dbReference>
<dbReference type="SUPFAM" id="SSF51905">
    <property type="entry name" value="FAD/NAD(P)-binding domain"/>
    <property type="match status" value="1"/>
</dbReference>
<evidence type="ECO:0000259" key="2">
    <source>
        <dbReference type="Pfam" id="PF01266"/>
    </source>
</evidence>
<feature type="domain" description="FAD dependent oxidoreductase" evidence="2">
    <location>
        <begin position="7"/>
        <end position="361"/>
    </location>
</feature>
<sequence length="392" mass="41987">MPGERYDIVIIGGAALGSGVAYALTHDCGFTGSVCVIERDPSYQFASTSLSAASIRQQFSTPANVRLSRYGLKLMREQFSDRFGAGASASFHERGYLLLAGEEGRAIAQANLAVQRAEGAATILLEPDDMAIRFPWLSIEGLALGSFGPEGEGWFDAYGVMQVMRREARAKGVAYIHDEVMAIDHDHQQVQALRLKSGRRIAAGAIVNAAGPQGGDVAAMAGVNLPVEPRKRSVFVLSCRTPLPGLPLLIEPGGAWVRPEGEVYLCGISPDEARDPRADGDFEVDYAQFDEVVWPALAARIPALESVKMVRAWAGHYDYNTFDQNAVLGPHPQVGNFYFANGFSGHGVQQAAGAGLSVAEWIIHGGPVTLDVGIFGYERIAAGTPVREVNVI</sequence>
<dbReference type="PANTHER" id="PTHR13847">
    <property type="entry name" value="SARCOSINE DEHYDROGENASE-RELATED"/>
    <property type="match status" value="1"/>
</dbReference>
<dbReference type="Gene3D" id="3.50.50.60">
    <property type="entry name" value="FAD/NAD(P)-binding domain"/>
    <property type="match status" value="1"/>
</dbReference>
<name>A0A1W9HZL4_9HYPH</name>
<dbReference type="RefSeq" id="WP_376800437.1">
    <property type="nucleotide sequence ID" value="NZ_DBNB01000037.1"/>
</dbReference>
<dbReference type="STRING" id="1827387.A4S15_07780"/>
<dbReference type="GO" id="GO:0032981">
    <property type="term" value="P:mitochondrial respiratory chain complex I assembly"/>
    <property type="evidence" value="ECO:0007669"/>
    <property type="project" value="TreeGrafter"/>
</dbReference>
<proteinExistence type="predicted"/>
<dbReference type="InterPro" id="IPR006076">
    <property type="entry name" value="FAD-dep_OxRdtase"/>
</dbReference>
<dbReference type="Proteomes" id="UP000192872">
    <property type="component" value="Unassembled WGS sequence"/>
</dbReference>
<protein>
    <submittedName>
        <fullName evidence="3">FAD-dependent oxidoreductase</fullName>
    </submittedName>
</protein>
<evidence type="ECO:0000256" key="1">
    <source>
        <dbReference type="ARBA" id="ARBA00023002"/>
    </source>
</evidence>
<keyword evidence="1" id="KW-0560">Oxidoreductase</keyword>
<comment type="caution">
    <text evidence="3">The sequence shown here is derived from an EMBL/GenBank/DDBJ whole genome shotgun (WGS) entry which is preliminary data.</text>
</comment>
<dbReference type="Pfam" id="PF01266">
    <property type="entry name" value="DAO"/>
    <property type="match status" value="1"/>
</dbReference>